<dbReference type="KEGG" id="coe:CP258_07885"/>
<accession>A0AAU8PN87</accession>
<name>A0AAU8PN87_CORPS</name>
<protein>
    <submittedName>
        <fullName evidence="2">Uncharacterized protein</fullName>
    </submittedName>
</protein>
<feature type="region of interest" description="Disordered" evidence="1">
    <location>
        <begin position="442"/>
        <end position="487"/>
    </location>
</feature>
<reference evidence="2 3" key="1">
    <citation type="journal article" date="2013" name="J. Biotechnol.">
        <title>Genome sequence of Corynebacterium pseudotuberculosis biovar equi strain 258 and prediction of antigenic targets to improve biotechnological vaccine production.</title>
        <authorList>
            <person name="Soares S.C."/>
            <person name="Trost E."/>
            <person name="Ramos R.T."/>
            <person name="Carneiro A.R."/>
            <person name="Santos A.R."/>
            <person name="Pinto A.C."/>
            <person name="Barbosa E."/>
            <person name="Aburjaile F."/>
            <person name="Ali A."/>
            <person name="Diniz C.A."/>
            <person name="Hassan S.S."/>
            <person name="Fiaux K."/>
            <person name="Guimaraes L.C."/>
            <person name="Bakhtiar S.M."/>
            <person name="Pereira U."/>
            <person name="Almeida S.S."/>
            <person name="Abreu V.A."/>
            <person name="Rocha F.S."/>
            <person name="Dorella F.A."/>
            <person name="Miyoshi A."/>
            <person name="Silva A."/>
            <person name="Azevedo V."/>
            <person name="Tauch A."/>
        </authorList>
    </citation>
    <scope>NUCLEOTIDE SEQUENCE [LARGE SCALE GENOMIC DNA]</scope>
    <source>
        <strain evidence="2 3">258</strain>
    </source>
</reference>
<evidence type="ECO:0000313" key="3">
    <source>
        <dbReference type="Proteomes" id="UP000006465"/>
    </source>
</evidence>
<dbReference type="Proteomes" id="UP000006465">
    <property type="component" value="Chromosome"/>
</dbReference>
<evidence type="ECO:0000313" key="2">
    <source>
        <dbReference type="EMBL" id="AFK17172.2"/>
    </source>
</evidence>
<dbReference type="EMBL" id="CP003540">
    <property type="protein sequence ID" value="AFK17172.2"/>
    <property type="molecule type" value="Genomic_DNA"/>
</dbReference>
<sequence>MDVQINQESLERHCQELKEISLVAGEIRSRLLKANISGAYSPLIGLDQIGANHGIVLKGGVGSASAVLQSLTQQIGWLHDALRASYGALTGQEDYARRGIDIADEGGSVGGEPVCFPMRPEAAYENFSFSHPVVVQPVTMDALVQGLAATQEQEVFFGMQSWSDMSRLSAEVAMRLCKVAAELAGGNKGEVIDRAVERINEVAQTSEIFSGNAKAMAEDVSKLIGIKTMLWLEAATANSGIKAITEPAARVASERAALLHFQQKLQRIVDRSVPDIRNLMGANISTESGGGSAEVGMDDVAGNGRPTTAGLEVTGMNTGSRLGAQGTNFVSPSFDSVNNAQHQLQKVGSDSVETHMAHAAGLSHGALSDPSRFGVAHAIPHGMGHTAQNNGLNALGLPISGMNANKSGASGASRFSMPGKSHIPHGIPHTADSFRQTGTRQQWSGHSMHGEPLGSATRQNQSAGRMMPMMTTPPGASQGDKRGKVKSVTSSVEVDKNIAALIGERSAVVPGVIGSWVRQ</sequence>
<dbReference type="AlphaFoldDB" id="A0AAU8PN87"/>
<evidence type="ECO:0000256" key="1">
    <source>
        <dbReference type="SAM" id="MobiDB-lite"/>
    </source>
</evidence>
<proteinExistence type="predicted"/>
<dbReference type="RefSeq" id="WP_045421209.1">
    <property type="nucleotide sequence ID" value="NC_017945.3"/>
</dbReference>
<gene>
    <name evidence="2" type="ORF">CP258_07885</name>
</gene>
<organism evidence="2 3">
    <name type="scientific">Corynebacterium pseudotuberculosis 258</name>
    <dbReference type="NCBI Taxonomy" id="1168865"/>
    <lineage>
        <taxon>Bacteria</taxon>
        <taxon>Bacillati</taxon>
        <taxon>Actinomycetota</taxon>
        <taxon>Actinomycetes</taxon>
        <taxon>Mycobacteriales</taxon>
        <taxon>Corynebacteriaceae</taxon>
        <taxon>Corynebacterium</taxon>
    </lineage>
</organism>